<evidence type="ECO:0000256" key="4">
    <source>
        <dbReference type="HAMAP-Rule" id="MF_02071"/>
    </source>
</evidence>
<dbReference type="Pfam" id="PF05036">
    <property type="entry name" value="SPOR"/>
    <property type="match status" value="1"/>
</dbReference>
<gene>
    <name evidence="4" type="primary">rlpA</name>
    <name evidence="8" type="ORF">FKR84_02910</name>
</gene>
<dbReference type="HAMAP" id="MF_02071">
    <property type="entry name" value="RlpA"/>
    <property type="match status" value="1"/>
</dbReference>
<evidence type="ECO:0000259" key="7">
    <source>
        <dbReference type="PROSITE" id="PS51724"/>
    </source>
</evidence>
<evidence type="ECO:0000256" key="6">
    <source>
        <dbReference type="SAM" id="MobiDB-lite"/>
    </source>
</evidence>
<dbReference type="InterPro" id="IPR009009">
    <property type="entry name" value="RlpA-like_DPBB"/>
</dbReference>
<comment type="caution">
    <text evidence="8">The sequence shown here is derived from an EMBL/GenBank/DDBJ whole genome shotgun (WGS) entry which is preliminary data.</text>
</comment>
<dbReference type="GO" id="GO:0042834">
    <property type="term" value="F:peptidoglycan binding"/>
    <property type="evidence" value="ECO:0007669"/>
    <property type="project" value="InterPro"/>
</dbReference>
<dbReference type="RefSeq" id="WP_141420694.1">
    <property type="nucleotide sequence ID" value="NZ_VIAR01000002.1"/>
</dbReference>
<dbReference type="SUPFAM" id="SSF50685">
    <property type="entry name" value="Barwin-like endoglucanases"/>
    <property type="match status" value="1"/>
</dbReference>
<dbReference type="Gene3D" id="2.40.40.10">
    <property type="entry name" value="RlpA-like domain"/>
    <property type="match status" value="1"/>
</dbReference>
<comment type="function">
    <text evidence="4">Lytic transglycosylase with a strong preference for naked glycan strands that lack stem peptides.</text>
</comment>
<dbReference type="InterPro" id="IPR036908">
    <property type="entry name" value="RlpA-like_sf"/>
</dbReference>
<name>A0A507ZVA1_9FLAO</name>
<dbReference type="PROSITE" id="PS51724">
    <property type="entry name" value="SPOR"/>
    <property type="match status" value="1"/>
</dbReference>
<dbReference type="OrthoDB" id="9779128at2"/>
<keyword evidence="2 4" id="KW-0456">Lyase</keyword>
<evidence type="ECO:0000313" key="8">
    <source>
        <dbReference type="EMBL" id="TQD40164.1"/>
    </source>
</evidence>
<sequence length="251" mass="27718" precursor="true">MKNLLSLLIAVFIITAASAQVQTGKASFYANKFEGRLTASGVKYHHNKPTAAHRHLPFGTKVRVTNMANNKSTVVEVNDRGPFVGGRIIDLSRSAAKNLDFIGAGVTDVIIEVVGNPGDNIQDLEPSVASTNTNTKNVDTNQTGNQSQSPVNTVQPEEFYELSINRIKPDWFGVQIGSFQELANLIRLADNLKSSYQKDITVQVKDINGVKIYSLVIGNFNKRDKAERFKKRVDKKYPDSFIVDFAELTSN</sequence>
<dbReference type="SUPFAM" id="SSF110997">
    <property type="entry name" value="Sporulation related repeat"/>
    <property type="match status" value="1"/>
</dbReference>
<dbReference type="CDD" id="cd22268">
    <property type="entry name" value="DPBB_RlpA-like"/>
    <property type="match status" value="1"/>
</dbReference>
<dbReference type="Proteomes" id="UP000317169">
    <property type="component" value="Unassembled WGS sequence"/>
</dbReference>
<evidence type="ECO:0000256" key="5">
    <source>
        <dbReference type="RuleBase" id="RU003495"/>
    </source>
</evidence>
<organism evidence="8 9">
    <name type="scientific">Haloflavibacter putidus</name>
    <dbReference type="NCBI Taxonomy" id="2576776"/>
    <lineage>
        <taxon>Bacteria</taxon>
        <taxon>Pseudomonadati</taxon>
        <taxon>Bacteroidota</taxon>
        <taxon>Flavobacteriia</taxon>
        <taxon>Flavobacteriales</taxon>
        <taxon>Flavobacteriaceae</taxon>
        <taxon>Haloflavibacter</taxon>
    </lineage>
</organism>
<evidence type="ECO:0000256" key="3">
    <source>
        <dbReference type="ARBA" id="ARBA00023316"/>
    </source>
</evidence>
<dbReference type="InterPro" id="IPR007730">
    <property type="entry name" value="SPOR-like_dom"/>
</dbReference>
<dbReference type="InterPro" id="IPR034718">
    <property type="entry name" value="RlpA"/>
</dbReference>
<reference evidence="8 9" key="1">
    <citation type="submission" date="2019-06" db="EMBL/GenBank/DDBJ databases">
        <title>Flavibacter putida gen. nov., sp. nov., a novel marine bacterium of the family Flavobacteriaceae isolated from coastal seawater.</title>
        <authorList>
            <person name="Feng X."/>
        </authorList>
    </citation>
    <scope>NUCLEOTIDE SEQUENCE [LARGE SCALE GENOMIC DNA]</scope>
    <source>
        <strain evidence="8 9">PLHSN227</strain>
    </source>
</reference>
<protein>
    <recommendedName>
        <fullName evidence="4">Probable endolytic peptidoglycan transglycosylase RlpA</fullName>
        <ecNumber evidence="4">4.2.2.-</ecNumber>
    </recommendedName>
</protein>
<dbReference type="PANTHER" id="PTHR34183:SF8">
    <property type="entry name" value="ENDOLYTIC PEPTIDOGLYCAN TRANSGLYCOSYLASE RLPA-RELATED"/>
    <property type="match status" value="1"/>
</dbReference>
<evidence type="ECO:0000313" key="9">
    <source>
        <dbReference type="Proteomes" id="UP000317169"/>
    </source>
</evidence>
<feature type="compositionally biased region" description="Polar residues" evidence="6">
    <location>
        <begin position="128"/>
        <end position="154"/>
    </location>
</feature>
<dbReference type="InterPro" id="IPR036680">
    <property type="entry name" value="SPOR-like_sf"/>
</dbReference>
<dbReference type="GO" id="GO:0000270">
    <property type="term" value="P:peptidoglycan metabolic process"/>
    <property type="evidence" value="ECO:0007669"/>
    <property type="project" value="UniProtKB-UniRule"/>
</dbReference>
<dbReference type="NCBIfam" id="TIGR00413">
    <property type="entry name" value="rlpA"/>
    <property type="match status" value="1"/>
</dbReference>
<dbReference type="GO" id="GO:0008932">
    <property type="term" value="F:lytic endotransglycosylase activity"/>
    <property type="evidence" value="ECO:0007669"/>
    <property type="project" value="UniProtKB-UniRule"/>
</dbReference>
<keyword evidence="3 4" id="KW-0961">Cell wall biogenesis/degradation</keyword>
<dbReference type="EMBL" id="VIAR01000002">
    <property type="protein sequence ID" value="TQD40164.1"/>
    <property type="molecule type" value="Genomic_DNA"/>
</dbReference>
<dbReference type="EC" id="4.2.2.-" evidence="4"/>
<accession>A0A507ZVA1</accession>
<evidence type="ECO:0000256" key="2">
    <source>
        <dbReference type="ARBA" id="ARBA00023239"/>
    </source>
</evidence>
<feature type="chain" id="PRO_5021521448" description="Probable endolytic peptidoglycan transglycosylase RlpA" evidence="4">
    <location>
        <begin position="20"/>
        <end position="251"/>
    </location>
</feature>
<dbReference type="GO" id="GO:0071555">
    <property type="term" value="P:cell wall organization"/>
    <property type="evidence" value="ECO:0007669"/>
    <property type="project" value="UniProtKB-KW"/>
</dbReference>
<evidence type="ECO:0000256" key="1">
    <source>
        <dbReference type="ARBA" id="ARBA00022729"/>
    </source>
</evidence>
<dbReference type="PANTHER" id="PTHR34183">
    <property type="entry name" value="ENDOLYTIC PEPTIDOGLYCAN TRANSGLYCOSYLASE RLPA"/>
    <property type="match status" value="1"/>
</dbReference>
<dbReference type="Gene3D" id="3.30.70.1070">
    <property type="entry name" value="Sporulation related repeat"/>
    <property type="match status" value="1"/>
</dbReference>
<feature type="domain" description="SPOR" evidence="7">
    <location>
        <begin position="166"/>
        <end position="249"/>
    </location>
</feature>
<dbReference type="AlphaFoldDB" id="A0A507ZVA1"/>
<proteinExistence type="inferred from homology"/>
<keyword evidence="9" id="KW-1185">Reference proteome</keyword>
<comment type="similarity">
    <text evidence="4 5">Belongs to the RlpA family.</text>
</comment>
<feature type="region of interest" description="Disordered" evidence="6">
    <location>
        <begin position="122"/>
        <end position="154"/>
    </location>
</feature>
<dbReference type="InterPro" id="IPR012997">
    <property type="entry name" value="RplA"/>
</dbReference>
<dbReference type="Pfam" id="PF03330">
    <property type="entry name" value="DPBB_1"/>
    <property type="match status" value="1"/>
</dbReference>
<feature type="signal peptide" evidence="4">
    <location>
        <begin position="1"/>
        <end position="19"/>
    </location>
</feature>
<keyword evidence="1 4" id="KW-0732">Signal</keyword>